<dbReference type="EMBL" id="AJYB01000033">
    <property type="protein sequence ID" value="EIM06311.1"/>
    <property type="molecule type" value="Genomic_DNA"/>
</dbReference>
<dbReference type="Gene3D" id="3.90.1200.10">
    <property type="match status" value="1"/>
</dbReference>
<dbReference type="RefSeq" id="WP_006830396.1">
    <property type="nucleotide sequence ID" value="NZ_AJYB01000033.1"/>
</dbReference>
<dbReference type="InterPro" id="IPR002575">
    <property type="entry name" value="Aminoglycoside_PTrfase"/>
</dbReference>
<dbReference type="InterPro" id="IPR011009">
    <property type="entry name" value="Kinase-like_dom_sf"/>
</dbReference>
<dbReference type="AlphaFoldDB" id="A0AA87LRL8"/>
<dbReference type="Proteomes" id="UP000004725">
    <property type="component" value="Unassembled WGS sequence"/>
</dbReference>
<evidence type="ECO:0000259" key="1">
    <source>
        <dbReference type="Pfam" id="PF01636"/>
    </source>
</evidence>
<organism evidence="2 3">
    <name type="scientific">Planococcus antarcticus DSM 14505</name>
    <dbReference type="NCBI Taxonomy" id="1185653"/>
    <lineage>
        <taxon>Bacteria</taxon>
        <taxon>Bacillati</taxon>
        <taxon>Bacillota</taxon>
        <taxon>Bacilli</taxon>
        <taxon>Bacillales</taxon>
        <taxon>Caryophanaceae</taxon>
        <taxon>Planococcus</taxon>
    </lineage>
</organism>
<evidence type="ECO:0000313" key="2">
    <source>
        <dbReference type="EMBL" id="EIM06311.1"/>
    </source>
</evidence>
<evidence type="ECO:0000313" key="3">
    <source>
        <dbReference type="Proteomes" id="UP000004725"/>
    </source>
</evidence>
<accession>A0AA87LRL8</accession>
<dbReference type="Pfam" id="PF01636">
    <property type="entry name" value="APH"/>
    <property type="match status" value="1"/>
</dbReference>
<feature type="domain" description="Aminoglycoside phosphotransferase" evidence="1">
    <location>
        <begin position="2"/>
        <end position="36"/>
    </location>
</feature>
<reference evidence="2 3" key="1">
    <citation type="journal article" date="2012" name="J. Bacteriol.">
        <title>Genome Sequence of the Antarctic Psychrophile Bacterium Planococcus antarcticus DSM 14505.</title>
        <authorList>
            <person name="Margolles A."/>
            <person name="Gueimonde M."/>
            <person name="Sanchez B."/>
        </authorList>
    </citation>
    <scope>NUCLEOTIDE SEQUENCE [LARGE SCALE GENOMIC DNA]</scope>
    <source>
        <strain evidence="2 3">DSM 14505</strain>
    </source>
</reference>
<comment type="caution">
    <text evidence="2">The sequence shown here is derived from an EMBL/GenBank/DDBJ whole genome shotgun (WGS) entry which is preliminary data.</text>
</comment>
<gene>
    <name evidence="2" type="ORF">A1A1_12132</name>
</gene>
<sequence length="42" mass="4634">MIHGDFTTDNAFVKDVEVKLFIDVDGMSIGDPRYDVSQSGTL</sequence>
<dbReference type="SUPFAM" id="SSF56112">
    <property type="entry name" value="Protein kinase-like (PK-like)"/>
    <property type="match status" value="1"/>
</dbReference>
<protein>
    <recommendedName>
        <fullName evidence="1">Aminoglycoside phosphotransferase domain-containing protein</fullName>
    </recommendedName>
</protein>
<name>A0AA87LRL8_9BACL</name>
<proteinExistence type="predicted"/>